<organism evidence="2 3">
    <name type="scientific">Roseiarcus fermentans</name>
    <dbReference type="NCBI Taxonomy" id="1473586"/>
    <lineage>
        <taxon>Bacteria</taxon>
        <taxon>Pseudomonadati</taxon>
        <taxon>Pseudomonadota</taxon>
        <taxon>Alphaproteobacteria</taxon>
        <taxon>Hyphomicrobiales</taxon>
        <taxon>Roseiarcaceae</taxon>
        <taxon>Roseiarcus</taxon>
    </lineage>
</organism>
<dbReference type="Gene3D" id="3.10.180.10">
    <property type="entry name" value="2,3-Dihydroxybiphenyl 1,2-Dioxygenase, domain 1"/>
    <property type="match status" value="2"/>
</dbReference>
<dbReference type="PANTHER" id="PTHR33993:SF14">
    <property type="entry name" value="GB|AAF24581.1"/>
    <property type="match status" value="1"/>
</dbReference>
<dbReference type="InterPro" id="IPR029068">
    <property type="entry name" value="Glyas_Bleomycin-R_OHBP_Dase"/>
</dbReference>
<sequence length="257" mass="27426">MNDVTKWLGSFVWYDQMSNDLPGSERFYAEAVGWTLTPNTMNDQRYTVLTAGAAGVAGLMPIPDHARGVPPMWMGYVAVDDVAATCDKVKAAGGAIHRGPTDIQNVGTFAIAADPDGAGFLLFRGTGGDAPAYEPTSPGHVGWRELNAGDGEKAFAFYANLFGWTKTGSMPMGPSNVYQMFATRSGQEGAVFSKDAETPHPFWRFYVNVEAIDAASARVTKAGGRIVNGPHEVPGGRWIVHALDPQNAAFALVAPTR</sequence>
<gene>
    <name evidence="2" type="ORF">DFR50_102193</name>
</gene>
<name>A0A366FT45_9HYPH</name>
<feature type="domain" description="Glyoxalase/fosfomycin resistance/dioxygenase" evidence="1">
    <location>
        <begin position="13"/>
        <end position="118"/>
    </location>
</feature>
<dbReference type="RefSeq" id="WP_245427265.1">
    <property type="nucleotide sequence ID" value="NZ_QNRK01000002.1"/>
</dbReference>
<dbReference type="Proteomes" id="UP000253529">
    <property type="component" value="Unassembled WGS sequence"/>
</dbReference>
<comment type="caution">
    <text evidence="2">The sequence shown here is derived from an EMBL/GenBank/DDBJ whole genome shotgun (WGS) entry which is preliminary data.</text>
</comment>
<dbReference type="InterPro" id="IPR052164">
    <property type="entry name" value="Anthracycline_SecMetBiosynth"/>
</dbReference>
<evidence type="ECO:0000313" key="3">
    <source>
        <dbReference type="Proteomes" id="UP000253529"/>
    </source>
</evidence>
<feature type="domain" description="Glyoxalase/fosfomycin resistance/dioxygenase" evidence="1">
    <location>
        <begin position="140"/>
        <end position="248"/>
    </location>
</feature>
<accession>A0A366FT45</accession>
<evidence type="ECO:0000313" key="2">
    <source>
        <dbReference type="EMBL" id="RBP17701.1"/>
    </source>
</evidence>
<dbReference type="Pfam" id="PF00903">
    <property type="entry name" value="Glyoxalase"/>
    <property type="match status" value="2"/>
</dbReference>
<keyword evidence="3" id="KW-1185">Reference proteome</keyword>
<dbReference type="InterPro" id="IPR004360">
    <property type="entry name" value="Glyas_Fos-R_dOase_dom"/>
</dbReference>
<proteinExistence type="predicted"/>
<dbReference type="CDD" id="cd07247">
    <property type="entry name" value="SgaA_N_like"/>
    <property type="match status" value="2"/>
</dbReference>
<dbReference type="EMBL" id="QNRK01000002">
    <property type="protein sequence ID" value="RBP17701.1"/>
    <property type="molecule type" value="Genomic_DNA"/>
</dbReference>
<dbReference type="PANTHER" id="PTHR33993">
    <property type="entry name" value="GLYOXALASE-RELATED"/>
    <property type="match status" value="1"/>
</dbReference>
<reference evidence="2 3" key="1">
    <citation type="submission" date="2018-06" db="EMBL/GenBank/DDBJ databases">
        <title>Genomic Encyclopedia of Type Strains, Phase IV (KMG-IV): sequencing the most valuable type-strain genomes for metagenomic binning, comparative biology and taxonomic classification.</title>
        <authorList>
            <person name="Goeker M."/>
        </authorList>
    </citation>
    <scope>NUCLEOTIDE SEQUENCE [LARGE SCALE GENOMIC DNA]</scope>
    <source>
        <strain evidence="2 3">DSM 24875</strain>
    </source>
</reference>
<evidence type="ECO:0000259" key="1">
    <source>
        <dbReference type="Pfam" id="PF00903"/>
    </source>
</evidence>
<protein>
    <recommendedName>
        <fullName evidence="1">Glyoxalase/fosfomycin resistance/dioxygenase domain-containing protein</fullName>
    </recommendedName>
</protein>
<dbReference type="SUPFAM" id="SSF54593">
    <property type="entry name" value="Glyoxalase/Bleomycin resistance protein/Dihydroxybiphenyl dioxygenase"/>
    <property type="match status" value="2"/>
</dbReference>
<dbReference type="AlphaFoldDB" id="A0A366FT45"/>